<dbReference type="Proteomes" id="UP000005408">
    <property type="component" value="Unassembled WGS sequence"/>
</dbReference>
<evidence type="ECO:0000313" key="3">
    <source>
        <dbReference type="Proteomes" id="UP000005408"/>
    </source>
</evidence>
<accession>A0A8W8JI82</accession>
<protein>
    <submittedName>
        <fullName evidence="2">Uncharacterized protein</fullName>
    </submittedName>
</protein>
<evidence type="ECO:0000256" key="1">
    <source>
        <dbReference type="SAM" id="SignalP"/>
    </source>
</evidence>
<name>A0A8W8JI82_MAGGI</name>
<dbReference type="AlphaFoldDB" id="A0A8W8JI82"/>
<keyword evidence="3" id="KW-1185">Reference proteome</keyword>
<feature type="signal peptide" evidence="1">
    <location>
        <begin position="1"/>
        <end position="30"/>
    </location>
</feature>
<dbReference type="Gene3D" id="2.170.300.10">
    <property type="entry name" value="Tie2 ligand-binding domain superfamily"/>
    <property type="match status" value="1"/>
</dbReference>
<sequence>MFKAENHYSSLCSLILSTLLFFISSTDVKSQKVCTESITGCCDGYFWSYKNNGCESCRQGYIGKNCTTSCPYPTYGHGCQGLCDCDEDTCNVSTGCEPNITVCTPGNIGVNCTISCTYPSYGHGCQCVCDCDEDMCNASTGCEQITTGRNLVCLVY</sequence>
<keyword evidence="1" id="KW-0732">Signal</keyword>
<evidence type="ECO:0000313" key="2">
    <source>
        <dbReference type="EnsemblMetazoa" id="G19534.1:cds"/>
    </source>
</evidence>
<reference evidence="2" key="1">
    <citation type="submission" date="2022-08" db="UniProtKB">
        <authorList>
            <consortium name="EnsemblMetazoa"/>
        </authorList>
    </citation>
    <scope>IDENTIFICATION</scope>
    <source>
        <strain evidence="2">05x7-T-G4-1.051#20</strain>
    </source>
</reference>
<organism evidence="2 3">
    <name type="scientific">Magallana gigas</name>
    <name type="common">Pacific oyster</name>
    <name type="synonym">Crassostrea gigas</name>
    <dbReference type="NCBI Taxonomy" id="29159"/>
    <lineage>
        <taxon>Eukaryota</taxon>
        <taxon>Metazoa</taxon>
        <taxon>Spiralia</taxon>
        <taxon>Lophotrochozoa</taxon>
        <taxon>Mollusca</taxon>
        <taxon>Bivalvia</taxon>
        <taxon>Autobranchia</taxon>
        <taxon>Pteriomorphia</taxon>
        <taxon>Ostreida</taxon>
        <taxon>Ostreoidea</taxon>
        <taxon>Ostreidae</taxon>
        <taxon>Magallana</taxon>
    </lineage>
</organism>
<dbReference type="EnsemblMetazoa" id="G19534.1">
    <property type="protein sequence ID" value="G19534.1:cds"/>
    <property type="gene ID" value="G19534"/>
</dbReference>
<proteinExistence type="predicted"/>
<feature type="chain" id="PRO_5036459264" evidence="1">
    <location>
        <begin position="31"/>
        <end position="156"/>
    </location>
</feature>